<dbReference type="Pfam" id="PF00887">
    <property type="entry name" value="ACBP"/>
    <property type="match status" value="1"/>
</dbReference>
<keyword evidence="9" id="KW-0175">Coiled coil</keyword>
<feature type="binding site" evidence="5">
    <location>
        <position position="1476"/>
    </location>
    <ligand>
        <name>substrate</name>
        <note>ligand shared with subunit beta</note>
    </ligand>
</feature>
<dbReference type="InterPro" id="IPR057941">
    <property type="entry name" value="TPR_TNPO3_IPO13_2nd"/>
</dbReference>
<dbReference type="Pfam" id="PF13857">
    <property type="entry name" value="Ank_5"/>
    <property type="match status" value="1"/>
</dbReference>
<dbReference type="Gene3D" id="3.40.50.300">
    <property type="entry name" value="P-loop containing nucleotide triphosphate hydrolases"/>
    <property type="match status" value="1"/>
</dbReference>
<keyword evidence="2 5" id="KW-0816">Tricarboxylic acid cycle</keyword>
<evidence type="ECO:0000256" key="10">
    <source>
        <dbReference type="SAM" id="MobiDB-lite"/>
    </source>
</evidence>
<dbReference type="SMART" id="SM00248">
    <property type="entry name" value="ANK"/>
    <property type="match status" value="1"/>
</dbReference>
<dbReference type="PROSITE" id="PS50088">
    <property type="entry name" value="ANK_REPEAT"/>
    <property type="match status" value="1"/>
</dbReference>
<evidence type="ECO:0000313" key="12">
    <source>
        <dbReference type="EMBL" id="CAE6336038.1"/>
    </source>
</evidence>
<dbReference type="PANTHER" id="PTHR12363:SF53">
    <property type="entry name" value="MRNA TRANSPORT REGULATOR MTR10"/>
    <property type="match status" value="1"/>
</dbReference>
<dbReference type="Pfam" id="PF00735">
    <property type="entry name" value="Septin"/>
    <property type="match status" value="1"/>
</dbReference>
<dbReference type="Gene3D" id="3.40.50.720">
    <property type="entry name" value="NAD(P)-binding Rossmann-like Domain"/>
    <property type="match status" value="1"/>
</dbReference>
<dbReference type="FunFam" id="3.40.50.261:FF:000006">
    <property type="entry name" value="Succinate--CoA ligase [ADP-forming] subunit alpha"/>
    <property type="match status" value="1"/>
</dbReference>
<keyword evidence="4 5" id="KW-0547">Nucleotide-binding</keyword>
<evidence type="ECO:0000256" key="5">
    <source>
        <dbReference type="HAMAP-Rule" id="MF_03222"/>
    </source>
</evidence>
<dbReference type="InterPro" id="IPR016102">
    <property type="entry name" value="Succinyl-CoA_synth-like"/>
</dbReference>
<dbReference type="InterPro" id="IPR000582">
    <property type="entry name" value="Acyl-CoA-binding_protein"/>
</dbReference>
<organism evidence="12 13">
    <name type="scientific">Rhizoctonia solani</name>
    <dbReference type="NCBI Taxonomy" id="456999"/>
    <lineage>
        <taxon>Eukaryota</taxon>
        <taxon>Fungi</taxon>
        <taxon>Dikarya</taxon>
        <taxon>Basidiomycota</taxon>
        <taxon>Agaricomycotina</taxon>
        <taxon>Agaricomycetes</taxon>
        <taxon>Cantharellales</taxon>
        <taxon>Ceratobasidiaceae</taxon>
        <taxon>Rhizoctonia</taxon>
    </lineage>
</organism>
<dbReference type="InterPro" id="IPR035984">
    <property type="entry name" value="Acyl-CoA-binding_sf"/>
</dbReference>
<accession>A0A8H2ZW24</accession>
<dbReference type="Pfam" id="PF24138">
    <property type="entry name" value="TPR_TNPO3_IPO13_2nd"/>
    <property type="match status" value="1"/>
</dbReference>
<feature type="compositionally biased region" description="Polar residues" evidence="10">
    <location>
        <begin position="1"/>
        <end position="12"/>
    </location>
</feature>
<comment type="pathway">
    <text evidence="1 5">Carbohydrate metabolism; tricarboxylic acid cycle; succinate from succinyl-CoA (ligase route): step 1/1.</text>
</comment>
<dbReference type="Pfam" id="PF24140">
    <property type="entry name" value="TPR_TNPO3_IPO13_3rd"/>
    <property type="match status" value="1"/>
</dbReference>
<dbReference type="InterPro" id="IPR016491">
    <property type="entry name" value="Septin"/>
</dbReference>
<dbReference type="InterPro" id="IPR036291">
    <property type="entry name" value="NAD(P)-bd_dom_sf"/>
</dbReference>
<dbReference type="InterPro" id="IPR013598">
    <property type="entry name" value="Exportin-1/Importin-b-like"/>
</dbReference>
<dbReference type="InterPro" id="IPR057942">
    <property type="entry name" value="TPR_TNPO3_IPO13_3rd"/>
</dbReference>
<sequence>MSESPVSHSSAPYGNGNGNGTATPSGQYGNGQPAATDSAVRKKLNGYVGFANLPNQVHRKSVRTGFQFTVMVVGESGLGKSTLVNTLFNTTLYPPKEYLHPSAERPKTVAIESISADIEENGVRLRLTVVDTPGFGDFVNNDDSWKPIVENIEARFDAYLEQENRVNRQKMVDNRVHACLYFIQPSGHSLKQIDIEFMRRLHTKVNLIPVIAKSDTLTDEEIMQFKQRILSDIAHHQIRIFQAPVYDNEDEETIAEYEEIASKIPFAIVGSDKAVETHDGRTVRGRVYPWGVIEVDNEDHCDFVKLRQMLIRTYMEELREHTNLVLYENYRSDKLLTMGVTQDHSVFKEINPAAKMAEERTMHEAKLAKMEAEMKMVFQQKVQEKEAKLKQSEEELYARHREMKEALEKQKLELEDKKRRLESGRPLTPEKNNITYDFHQVDPAHREGLRNSLVAATQQYAAGPRVVLVQICLALSAFVLQYPEWENPIADLTASLGQQPSTVPALLEFLTIVAEEVTTNSRIPISVSTRSRPIPPSLRIISAPGVTPAVQSQVFHCVKSWLRTGELSPTELAQSPLFGFSFDALETEQLFDSAVDVICDIIHETQEVDDFLPIIEQITARLITIKPKLAEVGDDSDKMRGYTRIFAEAGETYRTLIVNHIETFQPIVEAILECASYPDLDVVPITFQFWYHLAMTTRNRRDSVSPVIVDVYQRLTGVMIDHLRFPADFDELPAQERDEFRDFRHIMGDTLKDCCYVLGSSLCLSRTYEMVMKILGAPASNQAWQDIEAPLFAMRSMGAEIPPTDEEVVPRIMDLVVRLPAHPKVRYAATLVVSRYTEWVALHPSYIPGLLEYISTAFDDSDKEVVAAGGQALRFLCKDCNGHLTSYFAQLHSFVQTISPKISQSDRVEIYEGIAHVISAMSLQDAGTALKQMSLELLQKIHEAASAPSSASKAQTDAICDGVELLLTMLEVVGPFGEELPASCVDTCSQAWAVVDTVLTHHGGDPTVSESVCRLLRAAIPLFGDAALPVIPLVIKRAVLNFDQTGIASYPWILRKCIEAHGHTGKVALREDFKQAFELVSTKLSSLLQTQPIVGIPDVLEDYTALAMIMLQYTPDLLLLSSVFPITIQVLLACLSLVQPEAIDAGVDFAYALLGHDALNTANASPPPNFPLYATAIRNAVGPHGAQLVSVLVNGLSGIYPEDVASPVVSVIMELAKIWPNEFAMWITTAVELLPTSSVHPSVKSTLLSDISNAKQPQGIKKAVMAFHRSNSKMRSKPSPSITIMLRVARIISSAPGPAKRSFASSAIRRGYEDTIPNLKIHKDTRVLCQGFTGKTATFHAKEALAYGTKMVGGTSPSKAGQTHLGLPVFGTVKEAVRETKPDATVLYVPPPTAADAIIEAIENEIGLIVCITEGIPQADEIKVMHALKSQSKSRLVGPNCPGIINPLGCKMGIQPGHIHKPGKIGIVSRSGTLTYEAVNQTTLVGLGQSLCIGIGGDPFPGTTHVDALKVLLNDPATEGIVLIGEIGGSSEEEAAEYLAEFNRGRANPKPVVGFIAGVTAPPGRRMGHAGAIIAGAASDKVKALTDAGALVVDSPAKIGPTIFKLYAAYKCVTVGIKPTSSRPMFFDMTGRAKWDAWNDFGRSVESELDPVQVAEDRYLEQARNLGWSESYDTSTTISDTPSHTQKGGGGGMSVSVSVPVAPETNTEDSVHGYAVSGNLVKLGELLTTQPELVNSRDEFEYTPLHLATDRGHLEVVRLLLDRGADASLKDQDGDTSLEIATAAKHQAISELLRGHLKSNS</sequence>
<protein>
    <recommendedName>
        <fullName evidence="5">Succinate--CoA ligase [ADP-forming] subunit alpha, mitochondrial</fullName>
        <ecNumber evidence="5">6.2.1.5</ecNumber>
    </recommendedName>
    <alternativeName>
        <fullName evidence="5">Succinyl-CoA synthetase subunit alpha</fullName>
        <shortName evidence="5">SCS-alpha</shortName>
    </alternativeName>
</protein>
<feature type="domain" description="Septin-type G" evidence="11">
    <location>
        <begin position="64"/>
        <end position="337"/>
    </location>
</feature>
<dbReference type="PROSITE" id="PS01216">
    <property type="entry name" value="SUCCINYL_COA_LIG_1"/>
    <property type="match status" value="1"/>
</dbReference>
<dbReference type="Gene3D" id="3.40.50.261">
    <property type="entry name" value="Succinyl-CoA synthetase domains"/>
    <property type="match status" value="1"/>
</dbReference>
<dbReference type="GO" id="GO:0000062">
    <property type="term" value="F:fatty-acyl-CoA binding"/>
    <property type="evidence" value="ECO:0007669"/>
    <property type="project" value="InterPro"/>
</dbReference>
<evidence type="ECO:0000256" key="6">
    <source>
        <dbReference type="PROSITE-ProRule" id="PRU00023"/>
    </source>
</evidence>
<dbReference type="NCBIfam" id="NF004230">
    <property type="entry name" value="PRK05678.1"/>
    <property type="match status" value="1"/>
</dbReference>
<dbReference type="UniPathway" id="UPA00223">
    <property type="reaction ID" value="UER00999"/>
</dbReference>
<evidence type="ECO:0000256" key="1">
    <source>
        <dbReference type="ARBA" id="ARBA00005064"/>
    </source>
</evidence>
<dbReference type="CDD" id="cd01850">
    <property type="entry name" value="CDC_Septin"/>
    <property type="match status" value="1"/>
</dbReference>
<evidence type="ECO:0000259" key="11">
    <source>
        <dbReference type="PROSITE" id="PS51719"/>
    </source>
</evidence>
<dbReference type="Gene3D" id="1.25.10.10">
    <property type="entry name" value="Leucine-rich Repeat Variant"/>
    <property type="match status" value="1"/>
</dbReference>
<comment type="caution">
    <text evidence="12">The sequence shown here is derived from an EMBL/GenBank/DDBJ whole genome shotgun (WGS) entry which is preliminary data.</text>
</comment>
<dbReference type="SUPFAM" id="SSF51735">
    <property type="entry name" value="NAD(P)-binding Rossmann-fold domains"/>
    <property type="match status" value="1"/>
</dbReference>
<dbReference type="InterPro" id="IPR003781">
    <property type="entry name" value="CoA-bd"/>
</dbReference>
<dbReference type="EMBL" id="CAJMWT010000002">
    <property type="protein sequence ID" value="CAE6336038.1"/>
    <property type="molecule type" value="Genomic_DNA"/>
</dbReference>
<evidence type="ECO:0000256" key="2">
    <source>
        <dbReference type="ARBA" id="ARBA00022532"/>
    </source>
</evidence>
<dbReference type="GO" id="GO:0006099">
    <property type="term" value="P:tricarboxylic acid cycle"/>
    <property type="evidence" value="ECO:0007669"/>
    <property type="project" value="UniProtKB-UniRule"/>
</dbReference>
<dbReference type="PROSITE" id="PS51719">
    <property type="entry name" value="G_SEPTIN"/>
    <property type="match status" value="1"/>
</dbReference>
<dbReference type="GO" id="GO:0032156">
    <property type="term" value="C:septin cytoskeleton"/>
    <property type="evidence" value="ECO:0007669"/>
    <property type="project" value="UniProtKB-ARBA"/>
</dbReference>
<dbReference type="EC" id="6.2.1.5" evidence="5"/>
<feature type="region of interest" description="Disordered" evidence="10">
    <location>
        <begin position="1"/>
        <end position="37"/>
    </location>
</feature>
<evidence type="ECO:0000256" key="9">
    <source>
        <dbReference type="SAM" id="Coils"/>
    </source>
</evidence>
<gene>
    <name evidence="12" type="ORF">RDB_LOCUS161</name>
</gene>
<dbReference type="PRINTS" id="PR01798">
    <property type="entry name" value="SCOASYNTHASE"/>
</dbReference>
<feature type="binding site" evidence="5">
    <location>
        <begin position="1333"/>
        <end position="1336"/>
    </location>
    <ligand>
        <name>CoA</name>
        <dbReference type="ChEBI" id="CHEBI:57287"/>
    </ligand>
</feature>
<dbReference type="InterPro" id="IPR036770">
    <property type="entry name" value="Ankyrin_rpt-contain_sf"/>
</dbReference>
<dbReference type="NCBIfam" id="TIGR01019">
    <property type="entry name" value="sucCoAalpha"/>
    <property type="match status" value="1"/>
</dbReference>
<feature type="coiled-coil region" evidence="9">
    <location>
        <begin position="353"/>
        <end position="424"/>
    </location>
</feature>
<dbReference type="Pfam" id="PF02629">
    <property type="entry name" value="CoA_binding"/>
    <property type="match status" value="1"/>
</dbReference>
<dbReference type="CDD" id="cd22265">
    <property type="entry name" value="UDM1_RNF168"/>
    <property type="match status" value="1"/>
</dbReference>
<proteinExistence type="inferred from homology"/>
<evidence type="ECO:0000256" key="7">
    <source>
        <dbReference type="RuleBase" id="RU000677"/>
    </source>
</evidence>
<evidence type="ECO:0000256" key="4">
    <source>
        <dbReference type="ARBA" id="ARBA00022741"/>
    </source>
</evidence>
<feature type="region of interest" description="Disordered" evidence="10">
    <location>
        <begin position="1671"/>
        <end position="1694"/>
    </location>
</feature>
<comment type="similarity">
    <text evidence="8">Belongs to the TRAFAC class TrmE-Era-EngA-EngB-Septin-like GTPase superfamily. Septin GTPase family.</text>
</comment>
<dbReference type="InterPro" id="IPR027417">
    <property type="entry name" value="P-loop_NTPase"/>
</dbReference>
<comment type="catalytic activity">
    <reaction evidence="5">
        <text>succinate + ATP + CoA = succinyl-CoA + ADP + phosphate</text>
        <dbReference type="Rhea" id="RHEA:17661"/>
        <dbReference type="ChEBI" id="CHEBI:30031"/>
        <dbReference type="ChEBI" id="CHEBI:30616"/>
        <dbReference type="ChEBI" id="CHEBI:43474"/>
        <dbReference type="ChEBI" id="CHEBI:57287"/>
        <dbReference type="ChEBI" id="CHEBI:57292"/>
        <dbReference type="ChEBI" id="CHEBI:456216"/>
        <dbReference type="EC" id="6.2.1.5"/>
    </reaction>
</comment>
<dbReference type="SUPFAM" id="SSF48403">
    <property type="entry name" value="Ankyrin repeat"/>
    <property type="match status" value="1"/>
</dbReference>
<comment type="subcellular location">
    <subcellularLocation>
        <location evidence="5">Mitochondrion</location>
    </subcellularLocation>
</comment>
<dbReference type="GO" id="GO:0005739">
    <property type="term" value="C:mitochondrion"/>
    <property type="evidence" value="ECO:0007669"/>
    <property type="project" value="UniProtKB-SubCell"/>
</dbReference>
<dbReference type="InterPro" id="IPR033847">
    <property type="entry name" value="Citrt_syn/SCS-alpha_CS"/>
</dbReference>
<dbReference type="InterPro" id="IPR051345">
    <property type="entry name" value="Importin_beta-like_NTR"/>
</dbReference>
<dbReference type="InterPro" id="IPR005811">
    <property type="entry name" value="SUCC_ACL_C"/>
</dbReference>
<dbReference type="GO" id="GO:0006606">
    <property type="term" value="P:protein import into nucleus"/>
    <property type="evidence" value="ECO:0007669"/>
    <property type="project" value="UniProtKB-ARBA"/>
</dbReference>
<dbReference type="GO" id="GO:0004775">
    <property type="term" value="F:succinate-CoA ligase (ADP-forming) activity"/>
    <property type="evidence" value="ECO:0007669"/>
    <property type="project" value="UniProtKB-UniRule"/>
</dbReference>
<dbReference type="HAMAP" id="MF_01988">
    <property type="entry name" value="Succ_CoA_alpha"/>
    <property type="match status" value="1"/>
</dbReference>
<dbReference type="Gene3D" id="1.25.40.20">
    <property type="entry name" value="Ankyrin repeat-containing domain"/>
    <property type="match status" value="1"/>
</dbReference>
<dbReference type="InterPro" id="IPR030379">
    <property type="entry name" value="G_SEPTIN_dom"/>
</dbReference>
<keyword evidence="5" id="KW-0496">Mitochondrion</keyword>
<dbReference type="InterPro" id="IPR011989">
    <property type="entry name" value="ARM-like"/>
</dbReference>
<dbReference type="SUPFAM" id="SSF48371">
    <property type="entry name" value="ARM repeat"/>
    <property type="match status" value="1"/>
</dbReference>
<feature type="binding site" evidence="5">
    <location>
        <position position="1359"/>
    </location>
    <ligand>
        <name>CoA</name>
        <dbReference type="ChEBI" id="CHEBI:57287"/>
    </ligand>
</feature>
<dbReference type="InterPro" id="IPR016024">
    <property type="entry name" value="ARM-type_fold"/>
</dbReference>
<dbReference type="SMART" id="SM00881">
    <property type="entry name" value="CoA_binding"/>
    <property type="match status" value="1"/>
</dbReference>
<dbReference type="SUPFAM" id="SSF47027">
    <property type="entry name" value="Acyl-CoA binding protein"/>
    <property type="match status" value="1"/>
</dbReference>
<name>A0A8H2ZW24_9AGAM</name>
<keyword evidence="3 5" id="KW-0436">Ligase</keyword>
<dbReference type="FunFam" id="3.40.50.300:FF:000196">
    <property type="entry name" value="Cell division control 3"/>
    <property type="match status" value="1"/>
</dbReference>
<dbReference type="Pfam" id="PF08389">
    <property type="entry name" value="Xpo1"/>
    <property type="match status" value="1"/>
</dbReference>
<reference evidence="12" key="1">
    <citation type="submission" date="2021-01" db="EMBL/GenBank/DDBJ databases">
        <authorList>
            <person name="Kaushik A."/>
        </authorList>
    </citation>
    <scope>NUCLEOTIDE SEQUENCE</scope>
    <source>
        <strain evidence="12">AG2-2IIIB</strain>
    </source>
</reference>
<dbReference type="InterPro" id="IPR005810">
    <property type="entry name" value="CoA_lig_alpha"/>
</dbReference>
<evidence type="ECO:0000256" key="3">
    <source>
        <dbReference type="ARBA" id="ARBA00022598"/>
    </source>
</evidence>
<dbReference type="GO" id="GO:0005525">
    <property type="term" value="F:GTP binding"/>
    <property type="evidence" value="ECO:0007669"/>
    <property type="project" value="UniProtKB-KW"/>
</dbReference>
<dbReference type="PROSITE" id="PS00399">
    <property type="entry name" value="SUCCINYL_COA_LIG_2"/>
    <property type="match status" value="1"/>
</dbReference>
<dbReference type="SUPFAM" id="SSF52210">
    <property type="entry name" value="Succinyl-CoA synthetase domains"/>
    <property type="match status" value="1"/>
</dbReference>
<dbReference type="PROSITE" id="PS50297">
    <property type="entry name" value="ANK_REP_REGION"/>
    <property type="match status" value="1"/>
</dbReference>
<comment type="function">
    <text evidence="5">Succinyl-CoA synthetase functions in the citric acid cycle (TCA), coupling the hydrolysis of succinyl-CoA to the synthesis of ATP and thus represents the only step of substrate-level phosphorylation in the TCA. The alpha subunit of the enzyme binds the substrates coenzyme A and phosphate, while succinate binding and nucleotide specificity is provided by the beta subunit.</text>
</comment>
<keyword evidence="6" id="KW-0040">ANK repeat</keyword>
<dbReference type="FunFam" id="3.40.50.720:FF:000002">
    <property type="entry name" value="Succinate--CoA ligase [ADP-forming] subunit alpha"/>
    <property type="match status" value="1"/>
</dbReference>
<dbReference type="GO" id="GO:0005938">
    <property type="term" value="C:cell cortex"/>
    <property type="evidence" value="ECO:0007669"/>
    <property type="project" value="UniProtKB-ARBA"/>
</dbReference>
<keyword evidence="8" id="KW-0342">GTP-binding</keyword>
<dbReference type="Proteomes" id="UP000663843">
    <property type="component" value="Unassembled WGS sequence"/>
</dbReference>
<comment type="similarity">
    <text evidence="5 7">Belongs to the succinate/malate CoA ligase alpha subunit family.</text>
</comment>
<feature type="binding site" evidence="5">
    <location>
        <begin position="1412"/>
        <end position="1414"/>
    </location>
    <ligand>
        <name>CoA</name>
        <dbReference type="ChEBI" id="CHEBI:57287"/>
    </ligand>
</feature>
<feature type="compositionally biased region" description="Polar residues" evidence="10">
    <location>
        <begin position="1671"/>
        <end position="1686"/>
    </location>
</feature>
<dbReference type="SUPFAM" id="SSF52540">
    <property type="entry name" value="P-loop containing nucleoside triphosphate hydrolases"/>
    <property type="match status" value="1"/>
</dbReference>
<dbReference type="InterPro" id="IPR002110">
    <property type="entry name" value="Ankyrin_rpt"/>
</dbReference>
<dbReference type="Pfam" id="PF00549">
    <property type="entry name" value="Ligase_CoA"/>
    <property type="match status" value="1"/>
</dbReference>
<feature type="active site" description="Tele-phosphohistidine intermediate" evidence="5">
    <location>
        <position position="1569"/>
    </location>
</feature>
<comment type="subunit">
    <text evidence="5">Heterodimer of an alpha and a beta subunit.</text>
</comment>
<evidence type="ECO:0000256" key="8">
    <source>
        <dbReference type="RuleBase" id="RU004560"/>
    </source>
</evidence>
<feature type="repeat" description="ANK" evidence="6">
    <location>
        <begin position="1740"/>
        <end position="1772"/>
    </location>
</feature>
<dbReference type="InterPro" id="IPR017440">
    <property type="entry name" value="Cit_synth/succinyl-CoA_lig_AS"/>
</dbReference>
<evidence type="ECO:0000313" key="13">
    <source>
        <dbReference type="Proteomes" id="UP000663843"/>
    </source>
</evidence>
<dbReference type="PANTHER" id="PTHR12363">
    <property type="entry name" value="TRANSPORTIN 3 AND IMPORTIN 13"/>
    <property type="match status" value="1"/>
</dbReference>